<evidence type="ECO:0000313" key="5">
    <source>
        <dbReference type="Proteomes" id="UP000569732"/>
    </source>
</evidence>
<dbReference type="SMART" id="SM00331">
    <property type="entry name" value="PP2C_SIG"/>
    <property type="match status" value="1"/>
</dbReference>
<name>A0A853HUS9_9GAMM</name>
<gene>
    <name evidence="4" type="ORF">H0A36_05815</name>
</gene>
<feature type="modified residue" description="4-aspartylphosphate" evidence="2">
    <location>
        <position position="53"/>
    </location>
</feature>
<dbReference type="PANTHER" id="PTHR43156:SF2">
    <property type="entry name" value="STAGE II SPORULATION PROTEIN E"/>
    <property type="match status" value="1"/>
</dbReference>
<dbReference type="SUPFAM" id="SSF55874">
    <property type="entry name" value="ATPase domain of HSP90 chaperone/DNA topoisomerase II/histidine kinase"/>
    <property type="match status" value="1"/>
</dbReference>
<dbReference type="InterPro" id="IPR036457">
    <property type="entry name" value="PPM-type-like_dom_sf"/>
</dbReference>
<dbReference type="Gene3D" id="3.40.50.2300">
    <property type="match status" value="1"/>
</dbReference>
<evidence type="ECO:0000259" key="3">
    <source>
        <dbReference type="PROSITE" id="PS50110"/>
    </source>
</evidence>
<comment type="caution">
    <text evidence="4">The sequence shown here is derived from an EMBL/GenBank/DDBJ whole genome shotgun (WGS) entry which is preliminary data.</text>
</comment>
<dbReference type="Pfam" id="PF07228">
    <property type="entry name" value="SpoIIE"/>
    <property type="match status" value="1"/>
</dbReference>
<dbReference type="Proteomes" id="UP000569732">
    <property type="component" value="Unassembled WGS sequence"/>
</dbReference>
<keyword evidence="1" id="KW-0378">Hydrolase</keyword>
<keyword evidence="2" id="KW-0597">Phosphoprotein</keyword>
<dbReference type="GO" id="GO:0000160">
    <property type="term" value="P:phosphorelay signal transduction system"/>
    <property type="evidence" value="ECO:0007669"/>
    <property type="project" value="InterPro"/>
</dbReference>
<accession>A0A853HUS9</accession>
<dbReference type="Pfam" id="PF00072">
    <property type="entry name" value="Response_reg"/>
    <property type="match status" value="1"/>
</dbReference>
<evidence type="ECO:0000256" key="1">
    <source>
        <dbReference type="ARBA" id="ARBA00022801"/>
    </source>
</evidence>
<reference evidence="4 5" key="1">
    <citation type="submission" date="2020-07" db="EMBL/GenBank/DDBJ databases">
        <title>Endozoicomonas sp. nov., isolated from sediment.</title>
        <authorList>
            <person name="Gu T."/>
        </authorList>
    </citation>
    <scope>NUCLEOTIDE SEQUENCE [LARGE SCALE GENOMIC DNA]</scope>
    <source>
        <strain evidence="4 5">SM1973</strain>
    </source>
</reference>
<dbReference type="InterPro" id="IPR003594">
    <property type="entry name" value="HATPase_dom"/>
</dbReference>
<dbReference type="Gene3D" id="3.30.565.10">
    <property type="entry name" value="Histidine kinase-like ATPase, C-terminal domain"/>
    <property type="match status" value="1"/>
</dbReference>
<organism evidence="4 5">
    <name type="scientific">Spartinivicinus marinus</name>
    <dbReference type="NCBI Taxonomy" id="2994442"/>
    <lineage>
        <taxon>Bacteria</taxon>
        <taxon>Pseudomonadati</taxon>
        <taxon>Pseudomonadota</taxon>
        <taxon>Gammaproteobacteria</taxon>
        <taxon>Oceanospirillales</taxon>
        <taxon>Zooshikellaceae</taxon>
        <taxon>Spartinivicinus</taxon>
    </lineage>
</organism>
<feature type="domain" description="Response regulatory" evidence="3">
    <location>
        <begin position="4"/>
        <end position="120"/>
    </location>
</feature>
<dbReference type="Gene3D" id="3.60.40.10">
    <property type="entry name" value="PPM-type phosphatase domain"/>
    <property type="match status" value="1"/>
</dbReference>
<dbReference type="RefSeq" id="WP_180567545.1">
    <property type="nucleotide sequence ID" value="NZ_JACCKB010000005.1"/>
</dbReference>
<dbReference type="Pfam" id="PF13581">
    <property type="entry name" value="HATPase_c_2"/>
    <property type="match status" value="1"/>
</dbReference>
<dbReference type="SMART" id="SM00448">
    <property type="entry name" value="REC"/>
    <property type="match status" value="1"/>
</dbReference>
<evidence type="ECO:0000256" key="2">
    <source>
        <dbReference type="PROSITE-ProRule" id="PRU00169"/>
    </source>
</evidence>
<sequence>MGLTILIADDTETDRLILRTIVNKLGHRVIIATDGAEAIDLYQQECPELVLLDVMMPNVDGLEAARQIKALAGEELVPIIFLTSLTDAESLARCLDVGGDDFLSKPYNATILRAKINAFNRMRVMHNTLQEQRDKIVEHNQYLLHEQTVAKEIFDKVAHSGCLNAPNLRAVQSPFAIFNGDIVVAARKPSGGMMVLLGDFAGHGLPAAIGAMPLAEIFYGMINKGFSMPEVLAEINNKLKKVLPVSSFCCAVMVDLDFTSKLVKLWIGGLPDCYLYRNCTGEFEALTSQHLPLGILGAQKFNAEYQLIEMANDDRLLLMSDGVIEAQDEAKQFFGVERLQQVFKQNNQIDSLFEEIRKSVFSFIGEPTDDLTMVEVMMVPPETFADEDEVFEVSAARGAQNWAVNFEFRPETLRNYNPIPLVLHCLMEIPGLGLHNSKLYTILSELYSNALEHGVLQMSSSLKHSSQGFTEYYAERESRLRRLAQGYIRFALNHVPTEQGGFVQIRVEDSGPGFDYQQLQNMKGDQLFHGRGISLLRSFCQQVTYLGKGNCVEVVFSWTND</sequence>
<evidence type="ECO:0000313" key="4">
    <source>
        <dbReference type="EMBL" id="NYZ65520.1"/>
    </source>
</evidence>
<dbReference type="SUPFAM" id="SSF81606">
    <property type="entry name" value="PP2C-like"/>
    <property type="match status" value="1"/>
</dbReference>
<dbReference type="SUPFAM" id="SSF52172">
    <property type="entry name" value="CheY-like"/>
    <property type="match status" value="1"/>
</dbReference>
<dbReference type="PROSITE" id="PS50110">
    <property type="entry name" value="RESPONSE_REGULATORY"/>
    <property type="match status" value="1"/>
</dbReference>
<proteinExistence type="predicted"/>
<dbReference type="InterPro" id="IPR001789">
    <property type="entry name" value="Sig_transdc_resp-reg_receiver"/>
</dbReference>
<dbReference type="AlphaFoldDB" id="A0A853HUS9"/>
<dbReference type="EMBL" id="JACCKB010000005">
    <property type="protein sequence ID" value="NYZ65520.1"/>
    <property type="molecule type" value="Genomic_DNA"/>
</dbReference>
<dbReference type="InterPro" id="IPR052016">
    <property type="entry name" value="Bact_Sigma-Reg"/>
</dbReference>
<dbReference type="InterPro" id="IPR036890">
    <property type="entry name" value="HATPase_C_sf"/>
</dbReference>
<dbReference type="GO" id="GO:0016791">
    <property type="term" value="F:phosphatase activity"/>
    <property type="evidence" value="ECO:0007669"/>
    <property type="project" value="TreeGrafter"/>
</dbReference>
<keyword evidence="5" id="KW-1185">Reference proteome</keyword>
<dbReference type="InterPro" id="IPR001932">
    <property type="entry name" value="PPM-type_phosphatase-like_dom"/>
</dbReference>
<dbReference type="PANTHER" id="PTHR43156">
    <property type="entry name" value="STAGE II SPORULATION PROTEIN E-RELATED"/>
    <property type="match status" value="1"/>
</dbReference>
<dbReference type="InterPro" id="IPR011006">
    <property type="entry name" value="CheY-like_superfamily"/>
</dbReference>
<dbReference type="CDD" id="cd16936">
    <property type="entry name" value="HATPase_RsbW-like"/>
    <property type="match status" value="1"/>
</dbReference>
<protein>
    <submittedName>
        <fullName evidence="4">Fused response regulator/phosphatase</fullName>
    </submittedName>
</protein>